<protein>
    <submittedName>
        <fullName evidence="1">Uncharacterized protein</fullName>
    </submittedName>
</protein>
<organism evidence="1 2">
    <name type="scientific">Thelephora terrestris</name>
    <dbReference type="NCBI Taxonomy" id="56493"/>
    <lineage>
        <taxon>Eukaryota</taxon>
        <taxon>Fungi</taxon>
        <taxon>Dikarya</taxon>
        <taxon>Basidiomycota</taxon>
        <taxon>Agaricomycotina</taxon>
        <taxon>Agaricomycetes</taxon>
        <taxon>Thelephorales</taxon>
        <taxon>Thelephoraceae</taxon>
        <taxon>Thelephora</taxon>
    </lineage>
</organism>
<dbReference type="EMBL" id="WIUZ02000006">
    <property type="protein sequence ID" value="KAF9786208.1"/>
    <property type="molecule type" value="Genomic_DNA"/>
</dbReference>
<reference evidence="1" key="2">
    <citation type="submission" date="2020-11" db="EMBL/GenBank/DDBJ databases">
        <authorList>
            <consortium name="DOE Joint Genome Institute"/>
            <person name="Kuo A."/>
            <person name="Miyauchi S."/>
            <person name="Kiss E."/>
            <person name="Drula E."/>
            <person name="Kohler A."/>
            <person name="Sanchez-Garcia M."/>
            <person name="Andreopoulos B."/>
            <person name="Barry K.W."/>
            <person name="Bonito G."/>
            <person name="Buee M."/>
            <person name="Carver A."/>
            <person name="Chen C."/>
            <person name="Cichocki N."/>
            <person name="Clum A."/>
            <person name="Culley D."/>
            <person name="Crous P.W."/>
            <person name="Fauchery L."/>
            <person name="Girlanda M."/>
            <person name="Hayes R."/>
            <person name="Keri Z."/>
            <person name="Labutti K."/>
            <person name="Lipzen A."/>
            <person name="Lombard V."/>
            <person name="Magnuson J."/>
            <person name="Maillard F."/>
            <person name="Morin E."/>
            <person name="Murat C."/>
            <person name="Nolan M."/>
            <person name="Ohm R."/>
            <person name="Pangilinan J."/>
            <person name="Pereira M."/>
            <person name="Perotto S."/>
            <person name="Peter M."/>
            <person name="Riley R."/>
            <person name="Sitrit Y."/>
            <person name="Stielow B."/>
            <person name="Szollosi G."/>
            <person name="Zifcakova L."/>
            <person name="Stursova M."/>
            <person name="Spatafora J.W."/>
            <person name="Tedersoo L."/>
            <person name="Vaario L.-M."/>
            <person name="Yamada A."/>
            <person name="Yan M."/>
            <person name="Wang P."/>
            <person name="Xu J."/>
            <person name="Bruns T."/>
            <person name="Baldrian P."/>
            <person name="Vilgalys R."/>
            <person name="Henrissat B."/>
            <person name="Grigoriev I.V."/>
            <person name="Hibbett D."/>
            <person name="Nagy L.G."/>
            <person name="Martin F.M."/>
        </authorList>
    </citation>
    <scope>NUCLEOTIDE SEQUENCE</scope>
    <source>
        <strain evidence="1">UH-Tt-Lm1</strain>
    </source>
</reference>
<dbReference type="AlphaFoldDB" id="A0A9P6HG52"/>
<dbReference type="Proteomes" id="UP000736335">
    <property type="component" value="Unassembled WGS sequence"/>
</dbReference>
<sequence length="106" mass="11875">MSFPNNHTYKVANGISTISRIDRHAAARKTYACAAGTHYTTDDQSDQGTIQLANQDREGGWGRKDRNKGNKRNVLRALALLQHQLQPILPEGHTTFHSPHRLQCVT</sequence>
<comment type="caution">
    <text evidence="1">The sequence shown here is derived from an EMBL/GenBank/DDBJ whole genome shotgun (WGS) entry which is preliminary data.</text>
</comment>
<reference evidence="1" key="1">
    <citation type="journal article" date="2020" name="Nat. Commun.">
        <title>Large-scale genome sequencing of mycorrhizal fungi provides insights into the early evolution of symbiotic traits.</title>
        <authorList>
            <person name="Miyauchi S."/>
            <person name="Kiss E."/>
            <person name="Kuo A."/>
            <person name="Drula E."/>
            <person name="Kohler A."/>
            <person name="Sanchez-Garcia M."/>
            <person name="Morin E."/>
            <person name="Andreopoulos B."/>
            <person name="Barry K.W."/>
            <person name="Bonito G."/>
            <person name="Buee M."/>
            <person name="Carver A."/>
            <person name="Chen C."/>
            <person name="Cichocki N."/>
            <person name="Clum A."/>
            <person name="Culley D."/>
            <person name="Crous P.W."/>
            <person name="Fauchery L."/>
            <person name="Girlanda M."/>
            <person name="Hayes R.D."/>
            <person name="Keri Z."/>
            <person name="LaButti K."/>
            <person name="Lipzen A."/>
            <person name="Lombard V."/>
            <person name="Magnuson J."/>
            <person name="Maillard F."/>
            <person name="Murat C."/>
            <person name="Nolan M."/>
            <person name="Ohm R.A."/>
            <person name="Pangilinan J."/>
            <person name="Pereira M.F."/>
            <person name="Perotto S."/>
            <person name="Peter M."/>
            <person name="Pfister S."/>
            <person name="Riley R."/>
            <person name="Sitrit Y."/>
            <person name="Stielow J.B."/>
            <person name="Szollosi G."/>
            <person name="Zifcakova L."/>
            <person name="Stursova M."/>
            <person name="Spatafora J.W."/>
            <person name="Tedersoo L."/>
            <person name="Vaario L.M."/>
            <person name="Yamada A."/>
            <person name="Yan M."/>
            <person name="Wang P."/>
            <person name="Xu J."/>
            <person name="Bruns T."/>
            <person name="Baldrian P."/>
            <person name="Vilgalys R."/>
            <person name="Dunand C."/>
            <person name="Henrissat B."/>
            <person name="Grigoriev I.V."/>
            <person name="Hibbett D."/>
            <person name="Nagy L.G."/>
            <person name="Martin F.M."/>
        </authorList>
    </citation>
    <scope>NUCLEOTIDE SEQUENCE</scope>
    <source>
        <strain evidence="1">UH-Tt-Lm1</strain>
    </source>
</reference>
<keyword evidence="2" id="KW-1185">Reference proteome</keyword>
<gene>
    <name evidence="1" type="ORF">BJ322DRAFT_1020294</name>
</gene>
<evidence type="ECO:0000313" key="1">
    <source>
        <dbReference type="EMBL" id="KAF9786208.1"/>
    </source>
</evidence>
<proteinExistence type="predicted"/>
<accession>A0A9P6HG52</accession>
<name>A0A9P6HG52_9AGAM</name>
<evidence type="ECO:0000313" key="2">
    <source>
        <dbReference type="Proteomes" id="UP000736335"/>
    </source>
</evidence>